<keyword evidence="3" id="KW-1185">Reference proteome</keyword>
<dbReference type="OrthoDB" id="10049357at2759"/>
<dbReference type="EMBL" id="BGZK01000377">
    <property type="protein sequence ID" value="GBP40161.1"/>
    <property type="molecule type" value="Genomic_DNA"/>
</dbReference>
<proteinExistence type="predicted"/>
<reference evidence="2 3" key="1">
    <citation type="journal article" date="2019" name="Commun. Biol.">
        <title>The bagworm genome reveals a unique fibroin gene that provides high tensile strength.</title>
        <authorList>
            <person name="Kono N."/>
            <person name="Nakamura H."/>
            <person name="Ohtoshi R."/>
            <person name="Tomita M."/>
            <person name="Numata K."/>
            <person name="Arakawa K."/>
        </authorList>
    </citation>
    <scope>NUCLEOTIDE SEQUENCE [LARGE SCALE GENOMIC DNA]</scope>
</reference>
<evidence type="ECO:0000313" key="2">
    <source>
        <dbReference type="EMBL" id="GBP40161.1"/>
    </source>
</evidence>
<gene>
    <name evidence="2" type="ORF">EVAR_20304_1</name>
</gene>
<sequence length="152" mass="16764">MDSKRVTRARKMNTAEENENAKRLETEHIVDSRPLTEVDIEPKETEGLRPNHFLIGRSCGAAAVGHFDDNVRLGPTNWRTCRLNASLITSGRGLDNQVRVVDVETTGGVLRRPTSKIIVLVSSEVAGGYSLFCCTLRGKMLRATALLTIICK</sequence>
<feature type="compositionally biased region" description="Basic residues" evidence="1">
    <location>
        <begin position="1"/>
        <end position="11"/>
    </location>
</feature>
<feature type="region of interest" description="Disordered" evidence="1">
    <location>
        <begin position="1"/>
        <end position="22"/>
    </location>
</feature>
<dbReference type="AlphaFoldDB" id="A0A4C1VNA3"/>
<accession>A0A4C1VNA3</accession>
<dbReference type="Proteomes" id="UP000299102">
    <property type="component" value="Unassembled WGS sequence"/>
</dbReference>
<name>A0A4C1VNA3_EUMVA</name>
<evidence type="ECO:0000256" key="1">
    <source>
        <dbReference type="SAM" id="MobiDB-lite"/>
    </source>
</evidence>
<comment type="caution">
    <text evidence="2">The sequence shown here is derived from an EMBL/GenBank/DDBJ whole genome shotgun (WGS) entry which is preliminary data.</text>
</comment>
<organism evidence="2 3">
    <name type="scientific">Eumeta variegata</name>
    <name type="common">Bagworm moth</name>
    <name type="synonym">Eumeta japonica</name>
    <dbReference type="NCBI Taxonomy" id="151549"/>
    <lineage>
        <taxon>Eukaryota</taxon>
        <taxon>Metazoa</taxon>
        <taxon>Ecdysozoa</taxon>
        <taxon>Arthropoda</taxon>
        <taxon>Hexapoda</taxon>
        <taxon>Insecta</taxon>
        <taxon>Pterygota</taxon>
        <taxon>Neoptera</taxon>
        <taxon>Endopterygota</taxon>
        <taxon>Lepidoptera</taxon>
        <taxon>Glossata</taxon>
        <taxon>Ditrysia</taxon>
        <taxon>Tineoidea</taxon>
        <taxon>Psychidae</taxon>
        <taxon>Oiketicinae</taxon>
        <taxon>Eumeta</taxon>
    </lineage>
</organism>
<protein>
    <submittedName>
        <fullName evidence="2">Uncharacterized protein</fullName>
    </submittedName>
</protein>
<evidence type="ECO:0000313" key="3">
    <source>
        <dbReference type="Proteomes" id="UP000299102"/>
    </source>
</evidence>